<dbReference type="AlphaFoldDB" id="A0A1X7TVI3"/>
<proteinExistence type="predicted"/>
<name>A0A1X7TVI3_AMPQE</name>
<reference evidence="1" key="1">
    <citation type="submission" date="2017-05" db="UniProtKB">
        <authorList>
            <consortium name="EnsemblMetazoa"/>
        </authorList>
    </citation>
    <scope>IDENTIFICATION</scope>
</reference>
<evidence type="ECO:0000313" key="1">
    <source>
        <dbReference type="EnsemblMetazoa" id="Aqu2.1.19102_001"/>
    </source>
</evidence>
<dbReference type="InParanoid" id="A0A1X7TVI3"/>
<accession>A0A1X7TVI3</accession>
<organism evidence="1">
    <name type="scientific">Amphimedon queenslandica</name>
    <name type="common">Sponge</name>
    <dbReference type="NCBI Taxonomy" id="400682"/>
    <lineage>
        <taxon>Eukaryota</taxon>
        <taxon>Metazoa</taxon>
        <taxon>Porifera</taxon>
        <taxon>Demospongiae</taxon>
        <taxon>Heteroscleromorpha</taxon>
        <taxon>Haplosclerida</taxon>
        <taxon>Niphatidae</taxon>
        <taxon>Amphimedon</taxon>
    </lineage>
</organism>
<sequence length="246" mass="27957">MLSLRGNNISSCGCCTREEFSVYVRTNNKQLLKYFDKYFRYSLKVIGETVSNSHKYVEGLVAEKRHKPFVSELRISIQRRQHKQLEDDIENGYHRCNQLKELIKLVKEIVSSSIISLIEDHVNQWLSVVMSKREGARGTSGGTIEKEEGMLSYDTDYSQLKTMLLNPLTNSIIALFTAYEAAINTALHEEQGTPSLSLFSGTRASLSQFKMRGKEEGEEESEESLLSNCLLNESLINDLENNEVLS</sequence>
<protein>
    <submittedName>
        <fullName evidence="1">Uncharacterized protein</fullName>
    </submittedName>
</protein>
<dbReference type="EnsemblMetazoa" id="Aqu2.1.19102_001">
    <property type="protein sequence ID" value="Aqu2.1.19102_001"/>
    <property type="gene ID" value="Aqu2.1.19102"/>
</dbReference>